<evidence type="ECO:0000259" key="3">
    <source>
        <dbReference type="PROSITE" id="PS51201"/>
    </source>
</evidence>
<gene>
    <name evidence="4" type="ORF">J2R98_002783</name>
</gene>
<evidence type="ECO:0000313" key="5">
    <source>
        <dbReference type="Proteomes" id="UP001236723"/>
    </source>
</evidence>
<keyword evidence="5" id="KW-1185">Reference proteome</keyword>
<dbReference type="SUPFAM" id="SSF51735">
    <property type="entry name" value="NAD(P)-binding Rossmann-fold domains"/>
    <property type="match status" value="1"/>
</dbReference>
<reference evidence="4 5" key="1">
    <citation type="submission" date="2023-07" db="EMBL/GenBank/DDBJ databases">
        <title>Genomic Encyclopedia of Type Strains, Phase IV (KMG-IV): sequencing the most valuable type-strain genomes for metagenomic binning, comparative biology and taxonomic classification.</title>
        <authorList>
            <person name="Goeker M."/>
        </authorList>
    </citation>
    <scope>NUCLEOTIDE SEQUENCE [LARGE SCALE GENOMIC DNA]</scope>
    <source>
        <strain evidence="4 5">DSM 15448</strain>
    </source>
</reference>
<feature type="transmembrane region" description="Helical" evidence="2">
    <location>
        <begin position="48"/>
        <end position="65"/>
    </location>
</feature>
<feature type="transmembrane region" description="Helical" evidence="2">
    <location>
        <begin position="12"/>
        <end position="36"/>
    </location>
</feature>
<keyword evidence="4" id="KW-0407">Ion channel</keyword>
<dbReference type="SUPFAM" id="SSF116726">
    <property type="entry name" value="TrkA C-terminal domain-like"/>
    <property type="match status" value="1"/>
</dbReference>
<dbReference type="InterPro" id="IPR050721">
    <property type="entry name" value="Trk_Ktr_HKT_K-transport"/>
</dbReference>
<dbReference type="Gene3D" id="3.40.50.720">
    <property type="entry name" value="NAD(P)-binding Rossmann-like Domain"/>
    <property type="match status" value="1"/>
</dbReference>
<evidence type="ECO:0000313" key="4">
    <source>
        <dbReference type="EMBL" id="MDQ0352932.1"/>
    </source>
</evidence>
<dbReference type="RefSeq" id="WP_307069928.1">
    <property type="nucleotide sequence ID" value="NZ_JAUSUP010000017.1"/>
</dbReference>
<organism evidence="4 5">
    <name type="scientific">Alkalibacillus filiformis</name>
    <dbReference type="NCBI Taxonomy" id="200990"/>
    <lineage>
        <taxon>Bacteria</taxon>
        <taxon>Bacillati</taxon>
        <taxon>Bacillota</taxon>
        <taxon>Bacilli</taxon>
        <taxon>Bacillales</taxon>
        <taxon>Bacillaceae</taxon>
        <taxon>Alkalibacillus</taxon>
    </lineage>
</organism>
<dbReference type="Proteomes" id="UP001236723">
    <property type="component" value="Unassembled WGS sequence"/>
</dbReference>
<dbReference type="Gene3D" id="1.10.287.70">
    <property type="match status" value="1"/>
</dbReference>
<dbReference type="PANTHER" id="PTHR43833">
    <property type="entry name" value="POTASSIUM CHANNEL PROTEIN 2-RELATED-RELATED"/>
    <property type="match status" value="1"/>
</dbReference>
<feature type="transmembrane region" description="Helical" evidence="2">
    <location>
        <begin position="72"/>
        <end position="90"/>
    </location>
</feature>
<dbReference type="InterPro" id="IPR036291">
    <property type="entry name" value="NAD(P)-bd_dom_sf"/>
</dbReference>
<dbReference type="Pfam" id="PF02254">
    <property type="entry name" value="TrkA_N"/>
    <property type="match status" value="1"/>
</dbReference>
<keyword evidence="4" id="KW-0813">Transport</keyword>
<dbReference type="Pfam" id="PF07885">
    <property type="entry name" value="Ion_trans_2"/>
    <property type="match status" value="1"/>
</dbReference>
<protein>
    <submittedName>
        <fullName evidence="4">Voltage-gated potassium channel</fullName>
    </submittedName>
</protein>
<comment type="subcellular location">
    <subcellularLocation>
        <location evidence="1">Cell membrane</location>
        <topology evidence="1">Multi-pass membrane protein</topology>
    </subcellularLocation>
</comment>
<keyword evidence="2" id="KW-0472">Membrane</keyword>
<sequence>MVYRFLRLYFQIPIFLRLLLTVLTIMLIFGFIMHLIEPNEFKTVFEGIWFAFITGATVGYGDFVPQSTIGKLMTILLILAGGGLLTFYMVTLSSGAIKREEDYKSGQVSFHGEEHFIIVGWNERTRKLIHLIDSQYQNQVEIVLIDETLQTDPVNDSNVHFIHGDPSVDQTWENANLKQAKKIIVTADQSKVEKEADIHTILVVITARGLNHRIPILVEILTENQKSNAKRAGATEVICTNESTSTLFYHELTGHEYVKAFDYVMSLLSQQQFIVHKVEEEWVDETVLQLTHQAKENGKLLIGYIRNEEVIINPPSDDKFQAEDRIIVTKELLQ</sequence>
<dbReference type="PANTHER" id="PTHR43833:SF9">
    <property type="entry name" value="POTASSIUM CHANNEL PROTEIN YUGO-RELATED"/>
    <property type="match status" value="1"/>
</dbReference>
<dbReference type="InterPro" id="IPR013099">
    <property type="entry name" value="K_chnl_dom"/>
</dbReference>
<feature type="domain" description="RCK N-terminal" evidence="3">
    <location>
        <begin position="113"/>
        <end position="239"/>
    </location>
</feature>
<keyword evidence="2" id="KW-1133">Transmembrane helix</keyword>
<name>A0ABU0DWW9_9BACI</name>
<evidence type="ECO:0000256" key="1">
    <source>
        <dbReference type="ARBA" id="ARBA00004651"/>
    </source>
</evidence>
<evidence type="ECO:0000256" key="2">
    <source>
        <dbReference type="SAM" id="Phobius"/>
    </source>
</evidence>
<dbReference type="EMBL" id="JAUSUP010000017">
    <property type="protein sequence ID" value="MDQ0352932.1"/>
    <property type="molecule type" value="Genomic_DNA"/>
</dbReference>
<dbReference type="GO" id="GO:0034220">
    <property type="term" value="P:monoatomic ion transmembrane transport"/>
    <property type="evidence" value="ECO:0007669"/>
    <property type="project" value="UniProtKB-KW"/>
</dbReference>
<dbReference type="InterPro" id="IPR036721">
    <property type="entry name" value="RCK_C_sf"/>
</dbReference>
<comment type="caution">
    <text evidence="4">The sequence shown here is derived from an EMBL/GenBank/DDBJ whole genome shotgun (WGS) entry which is preliminary data.</text>
</comment>
<dbReference type="PROSITE" id="PS51201">
    <property type="entry name" value="RCK_N"/>
    <property type="match status" value="1"/>
</dbReference>
<dbReference type="InterPro" id="IPR003148">
    <property type="entry name" value="RCK_N"/>
</dbReference>
<keyword evidence="4" id="KW-0406">Ion transport</keyword>
<accession>A0ABU0DWW9</accession>
<proteinExistence type="predicted"/>
<keyword evidence="2" id="KW-0812">Transmembrane</keyword>
<dbReference type="SUPFAM" id="SSF81324">
    <property type="entry name" value="Voltage-gated potassium channels"/>
    <property type="match status" value="1"/>
</dbReference>